<gene>
    <name evidence="2" type="ORF">I9W95_08645</name>
</gene>
<evidence type="ECO:0000256" key="1">
    <source>
        <dbReference type="SAM" id="MobiDB-lite"/>
    </source>
</evidence>
<dbReference type="Gene3D" id="3.30.1150.10">
    <property type="match status" value="1"/>
</dbReference>
<sequence>MKTALTTHSPLRRQLLAAAAGVALIVLLLVLLLLSQRLPEMTDPTLEVREISLALPPPPPPPPAPVTPPQNAVPLDVATAGSGPSLPVLDVPQEITLTAPADPQLNVQEIKFSDIAPDWDAFDLSELDSLPTLLTPVSITLPASLKRRGVKLVSLRLEVTINEQGQVSLNRIVENPYPELNPEIQRLIRNSRFTAPQKDGASVRARFIWPIDIKP</sequence>
<feature type="region of interest" description="Disordered" evidence="1">
    <location>
        <begin position="52"/>
        <end position="71"/>
    </location>
</feature>
<dbReference type="Proteomes" id="UP000714380">
    <property type="component" value="Unassembled WGS sequence"/>
</dbReference>
<evidence type="ECO:0008006" key="4">
    <source>
        <dbReference type="Google" id="ProtNLM"/>
    </source>
</evidence>
<reference evidence="2 3" key="1">
    <citation type="submission" date="2020-12" db="EMBL/GenBank/DDBJ databases">
        <title>Novel Thalassolituus-related marine hydrocarbonoclastic bacteria mediated algae-derived hydrocarbons mineralization in twilight zone of the northern South China Sea.</title>
        <authorList>
            <person name="Dong C."/>
        </authorList>
    </citation>
    <scope>NUCLEOTIDE SEQUENCE [LARGE SCALE GENOMIC DNA]</scope>
    <source>
        <strain evidence="2 3">IMCC1826</strain>
    </source>
</reference>
<evidence type="ECO:0000313" key="2">
    <source>
        <dbReference type="EMBL" id="MCA6063676.1"/>
    </source>
</evidence>
<keyword evidence="3" id="KW-1185">Reference proteome</keyword>
<feature type="compositionally biased region" description="Pro residues" evidence="1">
    <location>
        <begin position="55"/>
        <end position="68"/>
    </location>
</feature>
<dbReference type="EMBL" id="JAEDAH010000042">
    <property type="protein sequence ID" value="MCA6063676.1"/>
    <property type="molecule type" value="Genomic_DNA"/>
</dbReference>
<dbReference type="RefSeq" id="WP_225673898.1">
    <property type="nucleotide sequence ID" value="NZ_JAEDAH010000042.1"/>
</dbReference>
<protein>
    <recommendedName>
        <fullName evidence="4">TonB C-terminal domain-containing protein</fullName>
    </recommendedName>
</protein>
<accession>A0ABS7ZTF4</accession>
<comment type="caution">
    <text evidence="2">The sequence shown here is derived from an EMBL/GenBank/DDBJ whole genome shotgun (WGS) entry which is preliminary data.</text>
</comment>
<organism evidence="2 3">
    <name type="scientific">Thalassolituus marinus</name>
    <dbReference type="NCBI Taxonomy" id="671053"/>
    <lineage>
        <taxon>Bacteria</taxon>
        <taxon>Pseudomonadati</taxon>
        <taxon>Pseudomonadota</taxon>
        <taxon>Gammaproteobacteria</taxon>
        <taxon>Oceanospirillales</taxon>
        <taxon>Oceanospirillaceae</taxon>
        <taxon>Thalassolituus</taxon>
    </lineage>
</organism>
<proteinExistence type="predicted"/>
<evidence type="ECO:0000313" key="3">
    <source>
        <dbReference type="Proteomes" id="UP000714380"/>
    </source>
</evidence>
<name>A0ABS7ZTF4_9GAMM</name>